<dbReference type="AlphaFoldDB" id="A0A0A9GNW7"/>
<evidence type="ECO:0000313" key="1">
    <source>
        <dbReference type="EMBL" id="JAE24236.1"/>
    </source>
</evidence>
<organism evidence="1">
    <name type="scientific">Arundo donax</name>
    <name type="common">Giant reed</name>
    <name type="synonym">Donax arundinaceus</name>
    <dbReference type="NCBI Taxonomy" id="35708"/>
    <lineage>
        <taxon>Eukaryota</taxon>
        <taxon>Viridiplantae</taxon>
        <taxon>Streptophyta</taxon>
        <taxon>Embryophyta</taxon>
        <taxon>Tracheophyta</taxon>
        <taxon>Spermatophyta</taxon>
        <taxon>Magnoliopsida</taxon>
        <taxon>Liliopsida</taxon>
        <taxon>Poales</taxon>
        <taxon>Poaceae</taxon>
        <taxon>PACMAD clade</taxon>
        <taxon>Arundinoideae</taxon>
        <taxon>Arundineae</taxon>
        <taxon>Arundo</taxon>
    </lineage>
</organism>
<sequence length="34" mass="3709">MICNTGHLGAKITDFAEASHCSTCIFISHPFSRL</sequence>
<dbReference type="EMBL" id="GBRH01173660">
    <property type="protein sequence ID" value="JAE24236.1"/>
    <property type="molecule type" value="Transcribed_RNA"/>
</dbReference>
<reference evidence="1" key="2">
    <citation type="journal article" date="2015" name="Data Brief">
        <title>Shoot transcriptome of the giant reed, Arundo donax.</title>
        <authorList>
            <person name="Barrero R.A."/>
            <person name="Guerrero F.D."/>
            <person name="Moolhuijzen P."/>
            <person name="Goolsby J.A."/>
            <person name="Tidwell J."/>
            <person name="Bellgard S.E."/>
            <person name="Bellgard M.I."/>
        </authorList>
    </citation>
    <scope>NUCLEOTIDE SEQUENCE</scope>
    <source>
        <tissue evidence="1">Shoot tissue taken approximately 20 cm above the soil surface</tissue>
    </source>
</reference>
<protein>
    <submittedName>
        <fullName evidence="1">Uncharacterized protein</fullName>
    </submittedName>
</protein>
<proteinExistence type="predicted"/>
<name>A0A0A9GNW7_ARUDO</name>
<accession>A0A0A9GNW7</accession>
<reference evidence="1" key="1">
    <citation type="submission" date="2014-09" db="EMBL/GenBank/DDBJ databases">
        <authorList>
            <person name="Magalhaes I.L.F."/>
            <person name="Oliveira U."/>
            <person name="Santos F.R."/>
            <person name="Vidigal T.H.D.A."/>
            <person name="Brescovit A.D."/>
            <person name="Santos A.J."/>
        </authorList>
    </citation>
    <scope>NUCLEOTIDE SEQUENCE</scope>
    <source>
        <tissue evidence="1">Shoot tissue taken approximately 20 cm above the soil surface</tissue>
    </source>
</reference>